<dbReference type="AlphaFoldDB" id="A0A1H5MV96"/>
<keyword evidence="1" id="KW-1133">Transmembrane helix</keyword>
<dbReference type="STRING" id="390640.SAMN04488034_103134"/>
<evidence type="ECO:0000313" key="2">
    <source>
        <dbReference type="EMBL" id="SEE93279.1"/>
    </source>
</evidence>
<dbReference type="Proteomes" id="UP000199448">
    <property type="component" value="Unassembled WGS sequence"/>
</dbReference>
<sequence>MLNHLKRLIDLVEQGDAGSIHADKCLEEIYSELKKYGMIMESEGRIFFTDKGNEARLKGLQIGIEQLKLEEEMIDLSEKKGRLGSTFFFISLFLFLVTLTLFLMMDFTTYSLWG</sequence>
<dbReference type="EMBL" id="FNUG01000003">
    <property type="protein sequence ID" value="SEE93279.1"/>
    <property type="molecule type" value="Genomic_DNA"/>
</dbReference>
<feature type="transmembrane region" description="Helical" evidence="1">
    <location>
        <begin position="83"/>
        <end position="105"/>
    </location>
</feature>
<evidence type="ECO:0000256" key="1">
    <source>
        <dbReference type="SAM" id="Phobius"/>
    </source>
</evidence>
<reference evidence="2 3" key="1">
    <citation type="submission" date="2016-10" db="EMBL/GenBank/DDBJ databases">
        <authorList>
            <person name="de Groot N.N."/>
        </authorList>
    </citation>
    <scope>NUCLEOTIDE SEQUENCE [LARGE SCALE GENOMIC DNA]</scope>
    <source>
        <strain evidence="2 3">DSM 23553</strain>
    </source>
</reference>
<protein>
    <submittedName>
        <fullName evidence="2">Uncharacterized protein</fullName>
    </submittedName>
</protein>
<proteinExistence type="predicted"/>
<keyword evidence="3" id="KW-1185">Reference proteome</keyword>
<keyword evidence="1" id="KW-0472">Membrane</keyword>
<accession>A0A1H5MV96</accession>
<keyword evidence="1" id="KW-0812">Transmembrane</keyword>
<gene>
    <name evidence="2" type="ORF">SAMN04488034_103134</name>
</gene>
<organism evidence="2 3">
    <name type="scientific">Salinimicrobium catena</name>
    <dbReference type="NCBI Taxonomy" id="390640"/>
    <lineage>
        <taxon>Bacteria</taxon>
        <taxon>Pseudomonadati</taxon>
        <taxon>Bacteroidota</taxon>
        <taxon>Flavobacteriia</taxon>
        <taxon>Flavobacteriales</taxon>
        <taxon>Flavobacteriaceae</taxon>
        <taxon>Salinimicrobium</taxon>
    </lineage>
</organism>
<dbReference type="RefSeq" id="WP_093113084.1">
    <property type="nucleotide sequence ID" value="NZ_FNGG01000003.1"/>
</dbReference>
<evidence type="ECO:0000313" key="3">
    <source>
        <dbReference type="Proteomes" id="UP000199448"/>
    </source>
</evidence>
<name>A0A1H5MV96_9FLAO</name>